<organism evidence="2 3">
    <name type="scientific">Folsomia candida</name>
    <name type="common">Springtail</name>
    <dbReference type="NCBI Taxonomy" id="158441"/>
    <lineage>
        <taxon>Eukaryota</taxon>
        <taxon>Metazoa</taxon>
        <taxon>Ecdysozoa</taxon>
        <taxon>Arthropoda</taxon>
        <taxon>Hexapoda</taxon>
        <taxon>Collembola</taxon>
        <taxon>Entomobryomorpha</taxon>
        <taxon>Isotomoidea</taxon>
        <taxon>Isotomidae</taxon>
        <taxon>Proisotominae</taxon>
        <taxon>Folsomia</taxon>
    </lineage>
</organism>
<keyword evidence="1" id="KW-1133">Transmembrane helix</keyword>
<feature type="transmembrane region" description="Helical" evidence="1">
    <location>
        <begin position="401"/>
        <end position="419"/>
    </location>
</feature>
<evidence type="ECO:0000313" key="2">
    <source>
        <dbReference type="EMBL" id="OXA37833.1"/>
    </source>
</evidence>
<gene>
    <name evidence="2" type="ORF">Fcan01_27480</name>
</gene>
<feature type="transmembrane region" description="Helical" evidence="1">
    <location>
        <begin position="53"/>
        <end position="73"/>
    </location>
</feature>
<comment type="caution">
    <text evidence="2">The sequence shown here is derived from an EMBL/GenBank/DDBJ whole genome shotgun (WGS) entry which is preliminary data.</text>
</comment>
<proteinExistence type="predicted"/>
<feature type="transmembrane region" description="Helical" evidence="1">
    <location>
        <begin position="223"/>
        <end position="246"/>
    </location>
</feature>
<feature type="transmembrane region" description="Helical" evidence="1">
    <location>
        <begin position="288"/>
        <end position="307"/>
    </location>
</feature>
<reference evidence="2 3" key="1">
    <citation type="submission" date="2015-12" db="EMBL/GenBank/DDBJ databases">
        <title>The genome of Folsomia candida.</title>
        <authorList>
            <person name="Faddeeva A."/>
            <person name="Derks M.F."/>
            <person name="Anvar Y."/>
            <person name="Smit S."/>
            <person name="Van Straalen N."/>
            <person name="Roelofs D."/>
        </authorList>
    </citation>
    <scope>NUCLEOTIDE SEQUENCE [LARGE SCALE GENOMIC DNA]</scope>
    <source>
        <strain evidence="2 3">VU population</strain>
        <tissue evidence="2">Whole body</tissue>
    </source>
</reference>
<accession>A0A226CY09</accession>
<keyword evidence="1" id="KW-0472">Membrane</keyword>
<sequence>MWYVNGIYFFRRIILTAQRNSLYTAYSLAWNPATCRAEPTSFKNWHHKSFHLFSMWLKFILQPILLAQSYLVFKTRNEGDIKTICLTFEETVYFLIGIQYVSHLTGYSRQESFIHNFESVLQLDKRFQEILLHHNLSGRTSIHTASSHIVKIFTAVYFFMDYATPLMVFTTSFSEHHPIFDFIRTISQSYFRTSIPPSSPVHIIISSLTFFSCQIVMSMNSLMILVIANPLIVLYLWTKFITPFLAKQNLRWKNIQVDLKFDKTIQIYHNLTIMTTLQSDFLGQIVPFYFHHVIFLVISILGLYHAILQCVLFANGNQISVVVILICVVMITSASLMEWFIVSFLAKASSASRKFIGKMLYNHGNDKVRRRVVKSLLPNSINLEYLGSVETIRRGIEMDYFLNYVSGVMSHTITLLLATK</sequence>
<dbReference type="AlphaFoldDB" id="A0A226CY09"/>
<name>A0A226CY09_FOLCA</name>
<keyword evidence="1" id="KW-0812">Transmembrane</keyword>
<dbReference type="Proteomes" id="UP000198287">
    <property type="component" value="Unassembled WGS sequence"/>
</dbReference>
<evidence type="ECO:0000313" key="3">
    <source>
        <dbReference type="Proteomes" id="UP000198287"/>
    </source>
</evidence>
<evidence type="ECO:0000256" key="1">
    <source>
        <dbReference type="SAM" id="Phobius"/>
    </source>
</evidence>
<feature type="transmembrane region" description="Helical" evidence="1">
    <location>
        <begin position="319"/>
        <end position="346"/>
    </location>
</feature>
<dbReference type="EMBL" id="LNIX01000052">
    <property type="protein sequence ID" value="OXA37833.1"/>
    <property type="molecule type" value="Genomic_DNA"/>
</dbReference>
<protein>
    <recommendedName>
        <fullName evidence="4">Gustatory receptor</fullName>
    </recommendedName>
</protein>
<keyword evidence="3" id="KW-1185">Reference proteome</keyword>
<evidence type="ECO:0008006" key="4">
    <source>
        <dbReference type="Google" id="ProtNLM"/>
    </source>
</evidence>